<dbReference type="InterPro" id="IPR000182">
    <property type="entry name" value="GNAT_dom"/>
</dbReference>
<dbReference type="InterPro" id="IPR016181">
    <property type="entry name" value="Acyl_CoA_acyltransferase"/>
</dbReference>
<accession>A0A1R4JQ90</accession>
<dbReference type="SUPFAM" id="SSF55729">
    <property type="entry name" value="Acyl-CoA N-acyltransferases (Nat)"/>
    <property type="match status" value="1"/>
</dbReference>
<dbReference type="RefSeq" id="WP_087134493.1">
    <property type="nucleotide sequence ID" value="NZ_FUKP01000066.1"/>
</dbReference>
<protein>
    <recommendedName>
        <fullName evidence="2">N-acetyltransferase domain-containing protein</fullName>
    </recommendedName>
</protein>
<evidence type="ECO:0000313" key="3">
    <source>
        <dbReference type="EMBL" id="SJN34230.1"/>
    </source>
</evidence>
<dbReference type="Gene3D" id="3.40.630.30">
    <property type="match status" value="1"/>
</dbReference>
<evidence type="ECO:0000256" key="1">
    <source>
        <dbReference type="SAM" id="MobiDB-lite"/>
    </source>
</evidence>
<reference evidence="3 4" key="1">
    <citation type="submission" date="2017-02" db="EMBL/GenBank/DDBJ databases">
        <authorList>
            <person name="Peterson S.W."/>
        </authorList>
    </citation>
    <scope>NUCLEOTIDE SEQUENCE [LARGE SCALE GENOMIC DNA]</scope>
    <source>
        <strain evidence="3 4">2B3F</strain>
    </source>
</reference>
<dbReference type="EMBL" id="FUKP01000066">
    <property type="protein sequence ID" value="SJN34230.1"/>
    <property type="molecule type" value="Genomic_DNA"/>
</dbReference>
<name>A0A1R4JQ90_9MICC</name>
<dbReference type="GO" id="GO:0016747">
    <property type="term" value="F:acyltransferase activity, transferring groups other than amino-acyl groups"/>
    <property type="evidence" value="ECO:0007669"/>
    <property type="project" value="InterPro"/>
</dbReference>
<dbReference type="Proteomes" id="UP000196230">
    <property type="component" value="Unassembled WGS sequence"/>
</dbReference>
<dbReference type="PROSITE" id="PS51186">
    <property type="entry name" value="GNAT"/>
    <property type="match status" value="1"/>
</dbReference>
<feature type="region of interest" description="Disordered" evidence="1">
    <location>
        <begin position="25"/>
        <end position="49"/>
    </location>
</feature>
<dbReference type="Pfam" id="PF00583">
    <property type="entry name" value="Acetyltransf_1"/>
    <property type="match status" value="1"/>
</dbReference>
<gene>
    <name evidence="3" type="ORF">FM125_09980</name>
</gene>
<dbReference type="CDD" id="cd04301">
    <property type="entry name" value="NAT_SF"/>
    <property type="match status" value="1"/>
</dbReference>
<proteinExistence type="predicted"/>
<evidence type="ECO:0000313" key="4">
    <source>
        <dbReference type="Proteomes" id="UP000196230"/>
    </source>
</evidence>
<sequence>MTDFKDDALVDTWFEAWSRSRGYETRQDGRTRSALRTSRPAGMIPGGSGRATMDVPAAWEYVLVAPTQAELDPILKDLDEHPERMVTVFGEAEADLPGAGLKQAVDSERLMSVEMDLEVQDVEPPLMPDGYEAHVDEPVTGSRRLRIMATGASTAPEGEDELAAMGWVTFSDSTAVYDRIWTSPQHRRKGLGSLVMRYLTSEAMSQGDMSEGLLVASPDGQMLYGHLGWNDLAPVSIWVRGDGESIPSPEHTGTMSR</sequence>
<feature type="domain" description="N-acetyltransferase" evidence="2">
    <location>
        <begin position="117"/>
        <end position="257"/>
    </location>
</feature>
<evidence type="ECO:0000259" key="2">
    <source>
        <dbReference type="PROSITE" id="PS51186"/>
    </source>
</evidence>
<organism evidence="3 4">
    <name type="scientific">Micrococcus lylae</name>
    <dbReference type="NCBI Taxonomy" id="1273"/>
    <lineage>
        <taxon>Bacteria</taxon>
        <taxon>Bacillati</taxon>
        <taxon>Actinomycetota</taxon>
        <taxon>Actinomycetes</taxon>
        <taxon>Micrococcales</taxon>
        <taxon>Micrococcaceae</taxon>
        <taxon>Micrococcus</taxon>
    </lineage>
</organism>
<dbReference type="AlphaFoldDB" id="A0A1R4JQ90"/>